<dbReference type="GO" id="GO:0006882">
    <property type="term" value="P:intracellular zinc ion homeostasis"/>
    <property type="evidence" value="ECO:0007669"/>
    <property type="project" value="TreeGrafter"/>
</dbReference>
<protein>
    <submittedName>
        <fullName evidence="9">Cation diffusion facilitator family transporter</fullName>
    </submittedName>
</protein>
<dbReference type="SUPFAM" id="SSF161111">
    <property type="entry name" value="Cation efflux protein transmembrane domain-like"/>
    <property type="match status" value="1"/>
</dbReference>
<feature type="transmembrane region" description="Helical" evidence="7">
    <location>
        <begin position="124"/>
        <end position="142"/>
    </location>
</feature>
<dbReference type="InterPro" id="IPR058533">
    <property type="entry name" value="Cation_efflux_TM"/>
</dbReference>
<feature type="transmembrane region" description="Helical" evidence="7">
    <location>
        <begin position="20"/>
        <end position="40"/>
    </location>
</feature>
<dbReference type="EMBL" id="FNDZ01000005">
    <property type="protein sequence ID" value="SDI89777.1"/>
    <property type="molecule type" value="Genomic_DNA"/>
</dbReference>
<feature type="transmembrane region" description="Helical" evidence="7">
    <location>
        <begin position="88"/>
        <end position="112"/>
    </location>
</feature>
<feature type="transmembrane region" description="Helical" evidence="7">
    <location>
        <begin position="46"/>
        <end position="67"/>
    </location>
</feature>
<evidence type="ECO:0000259" key="8">
    <source>
        <dbReference type="Pfam" id="PF01545"/>
    </source>
</evidence>
<dbReference type="PANTHER" id="PTHR43840">
    <property type="entry name" value="MITOCHONDRIAL METAL TRANSPORTER 1-RELATED"/>
    <property type="match status" value="1"/>
</dbReference>
<dbReference type="GO" id="GO:0015093">
    <property type="term" value="F:ferrous iron transmembrane transporter activity"/>
    <property type="evidence" value="ECO:0007669"/>
    <property type="project" value="TreeGrafter"/>
</dbReference>
<evidence type="ECO:0000256" key="2">
    <source>
        <dbReference type="ARBA" id="ARBA00008114"/>
    </source>
</evidence>
<keyword evidence="5 7" id="KW-1133">Transmembrane helix</keyword>
<evidence type="ECO:0000256" key="1">
    <source>
        <dbReference type="ARBA" id="ARBA00004141"/>
    </source>
</evidence>
<dbReference type="GO" id="GO:0015341">
    <property type="term" value="F:zinc efflux antiporter activity"/>
    <property type="evidence" value="ECO:0007669"/>
    <property type="project" value="TreeGrafter"/>
</dbReference>
<feature type="domain" description="Cation efflux protein transmembrane" evidence="8">
    <location>
        <begin position="21"/>
        <end position="218"/>
    </location>
</feature>
<accession>A0A1G8PBL2</accession>
<dbReference type="Gene3D" id="1.20.1510.10">
    <property type="entry name" value="Cation efflux protein transmembrane domain"/>
    <property type="match status" value="1"/>
</dbReference>
<evidence type="ECO:0000256" key="6">
    <source>
        <dbReference type="ARBA" id="ARBA00023136"/>
    </source>
</evidence>
<feature type="transmembrane region" description="Helical" evidence="7">
    <location>
        <begin position="193"/>
        <end position="211"/>
    </location>
</feature>
<keyword evidence="6 7" id="KW-0472">Membrane</keyword>
<name>A0A1G8PBL2_9CLOT</name>
<proteinExistence type="inferred from homology"/>
<dbReference type="GO" id="GO:0005886">
    <property type="term" value="C:plasma membrane"/>
    <property type="evidence" value="ECO:0007669"/>
    <property type="project" value="TreeGrafter"/>
</dbReference>
<evidence type="ECO:0000256" key="5">
    <source>
        <dbReference type="ARBA" id="ARBA00022989"/>
    </source>
</evidence>
<dbReference type="InterPro" id="IPR050291">
    <property type="entry name" value="CDF_Transporter"/>
</dbReference>
<comment type="similarity">
    <text evidence="2">Belongs to the cation diffusion facilitator (CDF) transporter (TC 2.A.4) family.</text>
</comment>
<gene>
    <name evidence="9" type="ORF">SAMN05421804_10550</name>
</gene>
<evidence type="ECO:0000313" key="9">
    <source>
        <dbReference type="EMBL" id="SDI89777.1"/>
    </source>
</evidence>
<dbReference type="InterPro" id="IPR002524">
    <property type="entry name" value="Cation_efflux"/>
</dbReference>
<sequence>MSLETAKSIMKTQVTEKKLLFHSLILSILFSVIGVGAGLYTRSQMIMFDGLYSLLSVVLSYLSLASARFMSKNDWKKFPFGKSIVEPLVIIVKYSAILIMLGASVIGAVYAILTGGRPVDKDMALFYAIFSSLACLIMYLHLRRQSKKQNSGLLSAESSQWLFDTYASFGVLVTFILVYVLDHFNVYPAYLNYIDPLIVLVTAASFAKVPFVSIRMAMKEVLGVSPEGELARNLDALTKEMERKYKMKESFLRVTKRRKLLRVEIDFIVDEHSLVQTIKQQDAVREELEKKLHSIKTDKWITVAFTSNRKYAL</sequence>
<evidence type="ECO:0000313" key="10">
    <source>
        <dbReference type="Proteomes" id="UP000183255"/>
    </source>
</evidence>
<evidence type="ECO:0000256" key="7">
    <source>
        <dbReference type="SAM" id="Phobius"/>
    </source>
</evidence>
<evidence type="ECO:0000256" key="4">
    <source>
        <dbReference type="ARBA" id="ARBA00022692"/>
    </source>
</evidence>
<organism evidence="9 10">
    <name type="scientific">Proteiniclasticum ruminis</name>
    <dbReference type="NCBI Taxonomy" id="398199"/>
    <lineage>
        <taxon>Bacteria</taxon>
        <taxon>Bacillati</taxon>
        <taxon>Bacillota</taxon>
        <taxon>Clostridia</taxon>
        <taxon>Eubacteriales</taxon>
        <taxon>Clostridiaceae</taxon>
        <taxon>Proteiniclasticum</taxon>
    </lineage>
</organism>
<dbReference type="Pfam" id="PF01545">
    <property type="entry name" value="Cation_efflux"/>
    <property type="match status" value="1"/>
</dbReference>
<evidence type="ECO:0000256" key="3">
    <source>
        <dbReference type="ARBA" id="ARBA00022448"/>
    </source>
</evidence>
<dbReference type="InterPro" id="IPR027469">
    <property type="entry name" value="Cation_efflux_TMD_sf"/>
</dbReference>
<keyword evidence="4 7" id="KW-0812">Transmembrane</keyword>
<dbReference type="NCBIfam" id="TIGR01297">
    <property type="entry name" value="CDF"/>
    <property type="match status" value="1"/>
</dbReference>
<feature type="transmembrane region" description="Helical" evidence="7">
    <location>
        <begin position="163"/>
        <end position="181"/>
    </location>
</feature>
<dbReference type="GO" id="GO:0015086">
    <property type="term" value="F:cadmium ion transmembrane transporter activity"/>
    <property type="evidence" value="ECO:0007669"/>
    <property type="project" value="TreeGrafter"/>
</dbReference>
<dbReference type="AlphaFoldDB" id="A0A1G8PBL2"/>
<reference evidence="9 10" key="1">
    <citation type="submission" date="2016-10" db="EMBL/GenBank/DDBJ databases">
        <authorList>
            <person name="de Groot N.N."/>
        </authorList>
    </citation>
    <scope>NUCLEOTIDE SEQUENCE [LARGE SCALE GENOMIC DNA]</scope>
    <source>
        <strain evidence="9 10">CGMCC 1.5058</strain>
    </source>
</reference>
<dbReference type="PANTHER" id="PTHR43840:SF15">
    <property type="entry name" value="MITOCHONDRIAL METAL TRANSPORTER 1-RELATED"/>
    <property type="match status" value="1"/>
</dbReference>
<comment type="subcellular location">
    <subcellularLocation>
        <location evidence="1">Membrane</location>
        <topology evidence="1">Multi-pass membrane protein</topology>
    </subcellularLocation>
</comment>
<dbReference type="Proteomes" id="UP000183255">
    <property type="component" value="Unassembled WGS sequence"/>
</dbReference>
<keyword evidence="3" id="KW-0813">Transport</keyword>